<protein>
    <submittedName>
        <fullName evidence="6">DUF4870 domain-containing protein</fullName>
    </submittedName>
</protein>
<dbReference type="OrthoDB" id="9808930at2"/>
<keyword evidence="4 5" id="KW-0472">Membrane</keyword>
<evidence type="ECO:0000256" key="5">
    <source>
        <dbReference type="SAM" id="Phobius"/>
    </source>
</evidence>
<evidence type="ECO:0000256" key="2">
    <source>
        <dbReference type="ARBA" id="ARBA00022692"/>
    </source>
</evidence>
<evidence type="ECO:0000313" key="6">
    <source>
        <dbReference type="EMBL" id="RPE00016.1"/>
    </source>
</evidence>
<evidence type="ECO:0000256" key="3">
    <source>
        <dbReference type="ARBA" id="ARBA00022989"/>
    </source>
</evidence>
<comment type="subcellular location">
    <subcellularLocation>
        <location evidence="1">Membrane</location>
        <topology evidence="1">Multi-pass membrane protein</topology>
    </subcellularLocation>
</comment>
<comment type="caution">
    <text evidence="6">The sequence shown here is derived from an EMBL/GenBank/DDBJ whole genome shotgun (WGS) entry which is preliminary data.</text>
</comment>
<dbReference type="InterPro" id="IPR019109">
    <property type="entry name" value="MamF_MmsF"/>
</dbReference>
<name>A0A3N4NW07_9FLAO</name>
<keyword evidence="7" id="KW-1185">Reference proteome</keyword>
<dbReference type="RefSeq" id="WP_123896250.1">
    <property type="nucleotide sequence ID" value="NZ_RPFJ01000002.1"/>
</dbReference>
<feature type="transmembrane region" description="Helical" evidence="5">
    <location>
        <begin position="12"/>
        <end position="38"/>
    </location>
</feature>
<reference evidence="6 7" key="1">
    <citation type="submission" date="2018-11" db="EMBL/GenBank/DDBJ databases">
        <title>Aureibaculum marinum gen. nov., sp. nov., a member of the family Flavobacteriaceae isolated from the Bohai Sea.</title>
        <authorList>
            <person name="Ji X."/>
        </authorList>
    </citation>
    <scope>NUCLEOTIDE SEQUENCE [LARGE SCALE GENOMIC DNA]</scope>
    <source>
        <strain evidence="6 7">BH-SD17</strain>
    </source>
</reference>
<proteinExistence type="predicted"/>
<feature type="transmembrane region" description="Helical" evidence="5">
    <location>
        <begin position="59"/>
        <end position="82"/>
    </location>
</feature>
<sequence>MLTKNDKNIGTLIHLSAFFSFIFPFGSVIGPLIMWVISKDKSDYLNRNGVEAINFNLSYTLYIFILGLLMFPFAFGAFFNNIRNMESFDDYHFNLHFNVDNFFGLFSVGSLIGIIAFVRFLLIIVAAIKANRGEVYNYPLAINFMKDKN</sequence>
<organism evidence="6 7">
    <name type="scientific">Aureibaculum marinum</name>
    <dbReference type="NCBI Taxonomy" id="2487930"/>
    <lineage>
        <taxon>Bacteria</taxon>
        <taxon>Pseudomonadati</taxon>
        <taxon>Bacteroidota</taxon>
        <taxon>Flavobacteriia</taxon>
        <taxon>Flavobacteriales</taxon>
        <taxon>Flavobacteriaceae</taxon>
        <taxon>Aureibaculum</taxon>
    </lineage>
</organism>
<evidence type="ECO:0000313" key="7">
    <source>
        <dbReference type="Proteomes" id="UP000270856"/>
    </source>
</evidence>
<dbReference type="Proteomes" id="UP000270856">
    <property type="component" value="Unassembled WGS sequence"/>
</dbReference>
<keyword evidence="2 5" id="KW-0812">Transmembrane</keyword>
<keyword evidence="3 5" id="KW-1133">Transmembrane helix</keyword>
<feature type="transmembrane region" description="Helical" evidence="5">
    <location>
        <begin position="102"/>
        <end position="128"/>
    </location>
</feature>
<dbReference type="EMBL" id="RPFJ01000002">
    <property type="protein sequence ID" value="RPE00016.1"/>
    <property type="molecule type" value="Genomic_DNA"/>
</dbReference>
<dbReference type="AlphaFoldDB" id="A0A3N4NW07"/>
<gene>
    <name evidence="6" type="ORF">EGM88_01775</name>
</gene>
<evidence type="ECO:0000256" key="1">
    <source>
        <dbReference type="ARBA" id="ARBA00004141"/>
    </source>
</evidence>
<evidence type="ECO:0000256" key="4">
    <source>
        <dbReference type="ARBA" id="ARBA00023136"/>
    </source>
</evidence>
<accession>A0A3N4NW07</accession>
<dbReference type="Pfam" id="PF09685">
    <property type="entry name" value="MamF_MmsF"/>
    <property type="match status" value="1"/>
</dbReference>